<sequence>MSREIVNGAYEYKASGTLADYPSNCSTFRVYLTYPNGTRRWSTSAWSCSKKSIETVWVRFPGETSTGAKAEIVAYNSSGTPILDLFSGVLY</sequence>
<dbReference type="EMBL" id="JADQTO010000029">
    <property type="protein sequence ID" value="MBG0567649.1"/>
    <property type="molecule type" value="Genomic_DNA"/>
</dbReference>
<proteinExistence type="predicted"/>
<name>A0A931CFH3_9ACTN</name>
<gene>
    <name evidence="1" type="ORF">I4J89_40020</name>
</gene>
<dbReference type="RefSeq" id="WP_196419425.1">
    <property type="nucleotide sequence ID" value="NZ_JADQTO010000029.1"/>
</dbReference>
<dbReference type="AlphaFoldDB" id="A0A931CFH3"/>
<keyword evidence="2" id="KW-1185">Reference proteome</keyword>
<reference evidence="1" key="1">
    <citation type="submission" date="2020-11" db="EMBL/GenBank/DDBJ databases">
        <title>Isolation and identification of active actinomycetes.</title>
        <authorList>
            <person name="Sun X."/>
        </authorList>
    </citation>
    <scope>NUCLEOTIDE SEQUENCE</scope>
    <source>
        <strain evidence="1">NEAU-A11</strain>
    </source>
</reference>
<accession>A0A931CFH3</accession>
<dbReference type="Proteomes" id="UP000598146">
    <property type="component" value="Unassembled WGS sequence"/>
</dbReference>
<protein>
    <submittedName>
        <fullName evidence="1">Uncharacterized protein</fullName>
    </submittedName>
</protein>
<evidence type="ECO:0000313" key="1">
    <source>
        <dbReference type="EMBL" id="MBG0567649.1"/>
    </source>
</evidence>
<organism evidence="1 2">
    <name type="scientific">Actinoplanes aureus</name>
    <dbReference type="NCBI Taxonomy" id="2792083"/>
    <lineage>
        <taxon>Bacteria</taxon>
        <taxon>Bacillati</taxon>
        <taxon>Actinomycetota</taxon>
        <taxon>Actinomycetes</taxon>
        <taxon>Micromonosporales</taxon>
        <taxon>Micromonosporaceae</taxon>
        <taxon>Actinoplanes</taxon>
    </lineage>
</organism>
<evidence type="ECO:0000313" key="2">
    <source>
        <dbReference type="Proteomes" id="UP000598146"/>
    </source>
</evidence>
<comment type="caution">
    <text evidence="1">The sequence shown here is derived from an EMBL/GenBank/DDBJ whole genome shotgun (WGS) entry which is preliminary data.</text>
</comment>